<dbReference type="Proteomes" id="UP000192343">
    <property type="component" value="Unassembled WGS sequence"/>
</dbReference>
<protein>
    <recommendedName>
        <fullName evidence="4">HTH gntR-type domain-containing protein</fullName>
    </recommendedName>
</protein>
<dbReference type="PANTHER" id="PTHR43537">
    <property type="entry name" value="TRANSCRIPTIONAL REGULATOR, GNTR FAMILY"/>
    <property type="match status" value="1"/>
</dbReference>
<dbReference type="SUPFAM" id="SSF48008">
    <property type="entry name" value="GntR ligand-binding domain-like"/>
    <property type="match status" value="1"/>
</dbReference>
<dbReference type="CDD" id="cd07377">
    <property type="entry name" value="WHTH_GntR"/>
    <property type="match status" value="1"/>
</dbReference>
<dbReference type="PRINTS" id="PR00035">
    <property type="entry name" value="HTHGNTR"/>
</dbReference>
<dbReference type="Gene3D" id="1.10.10.10">
    <property type="entry name" value="Winged helix-like DNA-binding domain superfamily/Winged helix DNA-binding domain"/>
    <property type="match status" value="1"/>
</dbReference>
<dbReference type="InterPro" id="IPR036388">
    <property type="entry name" value="WH-like_DNA-bd_sf"/>
</dbReference>
<dbReference type="PANTHER" id="PTHR43537:SF5">
    <property type="entry name" value="UXU OPERON TRANSCRIPTIONAL REGULATOR"/>
    <property type="match status" value="1"/>
</dbReference>
<evidence type="ECO:0000256" key="3">
    <source>
        <dbReference type="ARBA" id="ARBA00023163"/>
    </source>
</evidence>
<evidence type="ECO:0000313" key="5">
    <source>
        <dbReference type="EMBL" id="ORC35173.1"/>
    </source>
</evidence>
<dbReference type="EMBL" id="MWQY01000010">
    <property type="protein sequence ID" value="ORC35173.1"/>
    <property type="molecule type" value="Genomic_DNA"/>
</dbReference>
<dbReference type="STRING" id="1963862.B4O97_10625"/>
<keyword evidence="1" id="KW-0805">Transcription regulation</keyword>
<evidence type="ECO:0000313" key="6">
    <source>
        <dbReference type="Proteomes" id="UP000192343"/>
    </source>
</evidence>
<name>A0A1Y1RXW1_9SPIO</name>
<dbReference type="Pfam" id="PF07729">
    <property type="entry name" value="FCD"/>
    <property type="match status" value="1"/>
</dbReference>
<dbReference type="SMART" id="SM00345">
    <property type="entry name" value="HTH_GNTR"/>
    <property type="match status" value="1"/>
</dbReference>
<keyword evidence="2" id="KW-0238">DNA-binding</keyword>
<dbReference type="GO" id="GO:0003677">
    <property type="term" value="F:DNA binding"/>
    <property type="evidence" value="ECO:0007669"/>
    <property type="project" value="UniProtKB-KW"/>
</dbReference>
<dbReference type="InterPro" id="IPR036390">
    <property type="entry name" value="WH_DNA-bd_sf"/>
</dbReference>
<evidence type="ECO:0000256" key="1">
    <source>
        <dbReference type="ARBA" id="ARBA00023015"/>
    </source>
</evidence>
<dbReference type="Pfam" id="PF00392">
    <property type="entry name" value="GntR"/>
    <property type="match status" value="1"/>
</dbReference>
<evidence type="ECO:0000259" key="4">
    <source>
        <dbReference type="PROSITE" id="PS50949"/>
    </source>
</evidence>
<keyword evidence="3" id="KW-0804">Transcription</keyword>
<dbReference type="InterPro" id="IPR011711">
    <property type="entry name" value="GntR_C"/>
</dbReference>
<dbReference type="PROSITE" id="PS50949">
    <property type="entry name" value="HTH_GNTR"/>
    <property type="match status" value="1"/>
</dbReference>
<organism evidence="5 6">
    <name type="scientific">Marispirochaeta aestuarii</name>
    <dbReference type="NCBI Taxonomy" id="1963862"/>
    <lineage>
        <taxon>Bacteria</taxon>
        <taxon>Pseudomonadati</taxon>
        <taxon>Spirochaetota</taxon>
        <taxon>Spirochaetia</taxon>
        <taxon>Spirochaetales</taxon>
        <taxon>Spirochaetaceae</taxon>
        <taxon>Marispirochaeta</taxon>
    </lineage>
</organism>
<dbReference type="OrthoDB" id="369138at2"/>
<evidence type="ECO:0000256" key="2">
    <source>
        <dbReference type="ARBA" id="ARBA00023125"/>
    </source>
</evidence>
<dbReference type="RefSeq" id="WP_083050683.1">
    <property type="nucleotide sequence ID" value="NZ_MWQY01000010.1"/>
</dbReference>
<feature type="domain" description="HTH gntR-type" evidence="4">
    <location>
        <begin position="4"/>
        <end position="72"/>
    </location>
</feature>
<sequence>MGKDDPVDVIIHELQRMLRAETIKPGGKIPSERMLAERLKTSRGYVRKALQKLEFYGVLEIRPQKGIYLSGMRPIALDALITNIRNFDAFALEDLIETRSYLEIFSARLAAERGDSEDHTRIAQANEDFQQAFKLKRSTLEEDHLFHLAIVKASKNKVLESLITQITPEIIAMNKNFKEDQNLVFKSSLHEHEDVLKNILNRNPAGAAAAMENHMMQSRIRRLDPGSPT</sequence>
<accession>A0A1Y1RXW1</accession>
<gene>
    <name evidence="5" type="ORF">B4O97_10625</name>
</gene>
<dbReference type="Gene3D" id="1.20.120.530">
    <property type="entry name" value="GntR ligand-binding domain-like"/>
    <property type="match status" value="1"/>
</dbReference>
<dbReference type="GO" id="GO:0003700">
    <property type="term" value="F:DNA-binding transcription factor activity"/>
    <property type="evidence" value="ECO:0007669"/>
    <property type="project" value="InterPro"/>
</dbReference>
<dbReference type="SUPFAM" id="SSF46785">
    <property type="entry name" value="Winged helix' DNA-binding domain"/>
    <property type="match status" value="1"/>
</dbReference>
<dbReference type="AlphaFoldDB" id="A0A1Y1RXW1"/>
<reference evidence="5 6" key="1">
    <citation type="submission" date="2017-03" db="EMBL/GenBank/DDBJ databases">
        <title>Draft Genome sequence of Marispirochaeta sp. strain JC444.</title>
        <authorList>
            <person name="Shivani Y."/>
            <person name="Subhash Y."/>
            <person name="Sasikala C."/>
            <person name="Ramana C."/>
        </authorList>
    </citation>
    <scope>NUCLEOTIDE SEQUENCE [LARGE SCALE GENOMIC DNA]</scope>
    <source>
        <strain evidence="5 6">JC444</strain>
    </source>
</reference>
<dbReference type="InterPro" id="IPR008920">
    <property type="entry name" value="TF_FadR/GntR_C"/>
</dbReference>
<keyword evidence="6" id="KW-1185">Reference proteome</keyword>
<dbReference type="SMART" id="SM00895">
    <property type="entry name" value="FCD"/>
    <property type="match status" value="1"/>
</dbReference>
<dbReference type="InterPro" id="IPR000524">
    <property type="entry name" value="Tscrpt_reg_HTH_GntR"/>
</dbReference>
<proteinExistence type="predicted"/>
<comment type="caution">
    <text evidence="5">The sequence shown here is derived from an EMBL/GenBank/DDBJ whole genome shotgun (WGS) entry which is preliminary data.</text>
</comment>